<proteinExistence type="predicted"/>
<feature type="region of interest" description="Disordered" evidence="1">
    <location>
        <begin position="235"/>
        <end position="303"/>
    </location>
</feature>
<dbReference type="PRINTS" id="PR01217">
    <property type="entry name" value="PRICHEXTENSN"/>
</dbReference>
<dbReference type="PANTHER" id="PTHR45691">
    <property type="entry name" value="PROTEIN DIAPHANOUS"/>
    <property type="match status" value="1"/>
</dbReference>
<dbReference type="EMBL" id="KF158713">
    <property type="protein sequence ID" value="AGR56754.1"/>
    <property type="molecule type" value="Genomic_DNA"/>
</dbReference>
<dbReference type="OrthoDB" id="26203at10239"/>
<name>S5MQ71_9ABAC</name>
<dbReference type="GeneID" id="16489404"/>
<organism evidence="2 3">
    <name type="scientific">Hemileuca sp. nucleopolyhedrovirus</name>
    <dbReference type="NCBI Taxonomy" id="1367203"/>
    <lineage>
        <taxon>Viruses</taxon>
        <taxon>Viruses incertae sedis</taxon>
        <taxon>Naldaviricetes</taxon>
        <taxon>Lefavirales</taxon>
        <taxon>Baculoviridae</taxon>
        <taxon>Alphabaculovirus</taxon>
        <taxon>Alphabaculovirus heleucae</taxon>
        <taxon>Hemileuca species nucleopolyhedrovirus</taxon>
    </lineage>
</organism>
<dbReference type="GO" id="GO:0030041">
    <property type="term" value="P:actin filament polymerization"/>
    <property type="evidence" value="ECO:0007669"/>
    <property type="project" value="TreeGrafter"/>
</dbReference>
<reference evidence="2 3" key="1">
    <citation type="journal article" date="2013" name="Virus Genes">
        <title>The genome of a baculovirus isolated from Hemileuca sp. encodes a serpin ortholog.</title>
        <authorList>
            <person name="Rohrmann G.F."/>
            <person name="Erlandson M.A."/>
            <person name="Theilmann D.A."/>
        </authorList>
    </citation>
    <scope>NUCLEOTIDE SEQUENCE [LARGE SCALE GENOMIC DNA]</scope>
</reference>
<feature type="compositionally biased region" description="Pro residues" evidence="1">
    <location>
        <begin position="243"/>
        <end position="297"/>
    </location>
</feature>
<feature type="region of interest" description="Disordered" evidence="1">
    <location>
        <begin position="111"/>
        <end position="134"/>
    </location>
</feature>
<evidence type="ECO:0000313" key="3">
    <source>
        <dbReference type="Proteomes" id="UP000203768"/>
    </source>
</evidence>
<protein>
    <submittedName>
        <fullName evidence="2">Orf1629</fullName>
    </submittedName>
</protein>
<dbReference type="Proteomes" id="UP000203768">
    <property type="component" value="Segment"/>
</dbReference>
<dbReference type="InterPro" id="IPR051412">
    <property type="entry name" value="Formin_Homology_Diaphanous_sf"/>
</dbReference>
<sequence>MKSLNSDVNMSIADNDQYYTNFNDNETMNDSDSDPFRVSLRNYLHLNNNDNIDLIQLIESISYPNIKNLKNALKTSVDVVTLNRLQAIELIRLLTSIFENKAFLRKRTTAATTTTTKTRKTATPLPSQRRKRRQHIDTIQEMVNKIDHKNNYRNKLQNIIDDMKNNNDDDDDNDTKLESFLNLYRKYVNEIIIENTRTTTTTNADQIFNDIVNLDQNAPVIIDVEKKLDLVSDNYQEVAASRPSPPPPTSSGPPPPPPLPPSFSGSPPPPPPPPPPSSSVPPPPPPLPSSLELPPPSSTATMKNNKVVETEKPSGGGIPFDINDLILQKSKLKSSRPTVAAAASSTTTSAAQTPSPLMSVLKRRIDLAPSSSSSNSEKSSSEYWEEDGSLKQYLESQLQLLSNENFSGVDSDDLQNASRLLMSNELNLAERVLNNYRDKLKAYLPKQYKNPLLSNNGDRPLFLSDIDEFKIALDDLINNENYKLALEKLSSAMSSGISNKKYNWDRMRRNLNTIVQYKANESEA</sequence>
<keyword evidence="3" id="KW-1185">Reference proteome</keyword>
<evidence type="ECO:0000313" key="2">
    <source>
        <dbReference type="EMBL" id="AGR56754.1"/>
    </source>
</evidence>
<gene>
    <name evidence="2" type="ORF">Hesp002</name>
</gene>
<evidence type="ECO:0000256" key="1">
    <source>
        <dbReference type="SAM" id="MobiDB-lite"/>
    </source>
</evidence>
<dbReference type="RefSeq" id="YP_008378218.1">
    <property type="nucleotide sequence ID" value="NC_021923.1"/>
</dbReference>
<dbReference type="KEGG" id="vg:16489404"/>
<dbReference type="PANTHER" id="PTHR45691:SF6">
    <property type="entry name" value="PROTEIN DIAPHANOUS"/>
    <property type="match status" value="1"/>
</dbReference>
<dbReference type="SUPFAM" id="SSF101447">
    <property type="entry name" value="Formin homology 2 domain (FH2 domain)"/>
    <property type="match status" value="1"/>
</dbReference>
<accession>S5MQ71</accession>